<comment type="caution">
    <text evidence="3">The sequence shown here is derived from an EMBL/GenBank/DDBJ whole genome shotgun (WGS) entry which is preliminary data.</text>
</comment>
<dbReference type="Pfam" id="PF01936">
    <property type="entry name" value="NYN"/>
    <property type="match status" value="1"/>
</dbReference>
<dbReference type="PANTHER" id="PTHR14379:SF3">
    <property type="entry name" value="MEIOSIS REGULATOR AND MRNA STABILITY FACTOR 1"/>
    <property type="match status" value="1"/>
</dbReference>
<feature type="compositionally biased region" description="Basic and acidic residues" evidence="1">
    <location>
        <begin position="162"/>
        <end position="173"/>
    </location>
</feature>
<dbReference type="GO" id="GO:0010468">
    <property type="term" value="P:regulation of gene expression"/>
    <property type="evidence" value="ECO:0007669"/>
    <property type="project" value="InterPro"/>
</dbReference>
<feature type="domain" description="NYN" evidence="2">
    <location>
        <begin position="21"/>
        <end position="116"/>
    </location>
</feature>
<feature type="region of interest" description="Disordered" evidence="1">
    <location>
        <begin position="125"/>
        <end position="173"/>
    </location>
</feature>
<dbReference type="AlphaFoldDB" id="A0A6D2IYV2"/>
<dbReference type="GO" id="GO:0005777">
    <property type="term" value="C:peroxisome"/>
    <property type="evidence" value="ECO:0007669"/>
    <property type="project" value="InterPro"/>
</dbReference>
<dbReference type="GO" id="GO:0004540">
    <property type="term" value="F:RNA nuclease activity"/>
    <property type="evidence" value="ECO:0007669"/>
    <property type="project" value="InterPro"/>
</dbReference>
<dbReference type="PANTHER" id="PTHR14379">
    <property type="entry name" value="LIMKAIN B LKAP"/>
    <property type="match status" value="1"/>
</dbReference>
<evidence type="ECO:0000259" key="2">
    <source>
        <dbReference type="Pfam" id="PF01936"/>
    </source>
</evidence>
<evidence type="ECO:0000313" key="3">
    <source>
        <dbReference type="EMBL" id="CAA7030576.1"/>
    </source>
</evidence>
<reference evidence="3" key="1">
    <citation type="submission" date="2020-01" db="EMBL/GenBank/DDBJ databases">
        <authorList>
            <person name="Mishra B."/>
        </authorList>
    </citation>
    <scope>NUCLEOTIDE SEQUENCE [LARGE SCALE GENOMIC DNA]</scope>
</reference>
<evidence type="ECO:0000256" key="1">
    <source>
        <dbReference type="SAM" id="MobiDB-lite"/>
    </source>
</evidence>
<accession>A0A6D2IYV2</accession>
<dbReference type="EMBL" id="CACVBM020001096">
    <property type="protein sequence ID" value="CAA7030576.1"/>
    <property type="molecule type" value="Genomic_DNA"/>
</dbReference>
<dbReference type="InterPro" id="IPR021139">
    <property type="entry name" value="NYN"/>
</dbReference>
<dbReference type="Proteomes" id="UP000467841">
    <property type="component" value="Unassembled WGS sequence"/>
</dbReference>
<dbReference type="OrthoDB" id="1067852at2759"/>
<sequence>MAESMDTDTESSLHTVNSDTRVFWDVVDFPLPLDGDLDHFCLKVERAISNERFVGEVEFYAYGDEISNQERIEIRRAGIWLQQEGAEKRERLNRMLLDVLEYAHHNRDPYGANFLIAMKDIPEKTPGHPIYEPSESDSDEEGNAQGAKKRQNEEGSSQGAEKLQKITDEAGAQ</sequence>
<organism evidence="3 4">
    <name type="scientific">Microthlaspi erraticum</name>
    <dbReference type="NCBI Taxonomy" id="1685480"/>
    <lineage>
        <taxon>Eukaryota</taxon>
        <taxon>Viridiplantae</taxon>
        <taxon>Streptophyta</taxon>
        <taxon>Embryophyta</taxon>
        <taxon>Tracheophyta</taxon>
        <taxon>Spermatophyta</taxon>
        <taxon>Magnoliopsida</taxon>
        <taxon>eudicotyledons</taxon>
        <taxon>Gunneridae</taxon>
        <taxon>Pentapetalae</taxon>
        <taxon>rosids</taxon>
        <taxon>malvids</taxon>
        <taxon>Brassicales</taxon>
        <taxon>Brassicaceae</taxon>
        <taxon>Coluteocarpeae</taxon>
        <taxon>Microthlaspi</taxon>
    </lineage>
</organism>
<protein>
    <recommendedName>
        <fullName evidence="2">NYN domain-containing protein</fullName>
    </recommendedName>
</protein>
<proteinExistence type="predicted"/>
<gene>
    <name evidence="3" type="ORF">MERR_LOCUS17811</name>
</gene>
<dbReference type="InterPro" id="IPR024768">
    <property type="entry name" value="Marf1"/>
</dbReference>
<name>A0A6D2IYV2_9BRAS</name>
<keyword evidence="4" id="KW-1185">Reference proteome</keyword>
<evidence type="ECO:0000313" key="4">
    <source>
        <dbReference type="Proteomes" id="UP000467841"/>
    </source>
</evidence>